<keyword evidence="2" id="KW-1185">Reference proteome</keyword>
<dbReference type="PANTHER" id="PTHR34005:SF1">
    <property type="entry name" value="PROTEIN CBG15054"/>
    <property type="match status" value="1"/>
</dbReference>
<evidence type="ECO:0000256" key="1">
    <source>
        <dbReference type="SAM" id="MobiDB-lite"/>
    </source>
</evidence>
<feature type="compositionally biased region" description="Polar residues" evidence="1">
    <location>
        <begin position="249"/>
        <end position="258"/>
    </location>
</feature>
<proteinExistence type="predicted"/>
<accession>A0A1I7UYI4</accession>
<protein>
    <submittedName>
        <fullName evidence="3">START domain-containing protein</fullName>
    </submittedName>
</protein>
<dbReference type="AlphaFoldDB" id="A0A1I7UYI4"/>
<feature type="region of interest" description="Disordered" evidence="1">
    <location>
        <begin position="234"/>
        <end position="258"/>
    </location>
</feature>
<evidence type="ECO:0000313" key="2">
    <source>
        <dbReference type="Proteomes" id="UP000095282"/>
    </source>
</evidence>
<reference evidence="3" key="1">
    <citation type="submission" date="2016-11" db="UniProtKB">
        <authorList>
            <consortium name="WormBaseParasite"/>
        </authorList>
    </citation>
    <scope>IDENTIFICATION</scope>
</reference>
<dbReference type="Proteomes" id="UP000095282">
    <property type="component" value="Unplaced"/>
</dbReference>
<dbReference type="eggNOG" id="ENOG502TJUE">
    <property type="taxonomic scope" value="Eukaryota"/>
</dbReference>
<dbReference type="PANTHER" id="PTHR34005">
    <property type="entry name" value="PROTEIN CBG15054-RELATED"/>
    <property type="match status" value="1"/>
</dbReference>
<organism evidence="2 3">
    <name type="scientific">Caenorhabditis tropicalis</name>
    <dbReference type="NCBI Taxonomy" id="1561998"/>
    <lineage>
        <taxon>Eukaryota</taxon>
        <taxon>Metazoa</taxon>
        <taxon>Ecdysozoa</taxon>
        <taxon>Nematoda</taxon>
        <taxon>Chromadorea</taxon>
        <taxon>Rhabditida</taxon>
        <taxon>Rhabditina</taxon>
        <taxon>Rhabditomorpha</taxon>
        <taxon>Rhabditoidea</taxon>
        <taxon>Rhabditidae</taxon>
        <taxon>Peloderinae</taxon>
        <taxon>Caenorhabditis</taxon>
    </lineage>
</organism>
<name>A0A1I7UYI4_9PELO</name>
<dbReference type="WBParaSite" id="Csp11.Scaffold630.g20617.t1">
    <property type="protein sequence ID" value="Csp11.Scaffold630.g20617.t1"/>
    <property type="gene ID" value="Csp11.Scaffold630.g20617"/>
</dbReference>
<evidence type="ECO:0000313" key="3">
    <source>
        <dbReference type="WBParaSite" id="Csp11.Scaffold630.g20617.t1"/>
    </source>
</evidence>
<sequence length="258" mass="29283">MILDLISTRRSYQTGKKTRNPIMPFPLDTLFEYPGDNKNPIAPEVKILCSSTFKKYYTSWRMNSFMKKLFDKKMVIPKNARVISIKMDGFVHGDECHSFIPVDGTVPGSYYTYQMFGANRIQMTCYVVDDVSYVAGFCIYFKDSGLRGSEFPTQIIRHAFNSVQKYVARRREPVLNVQQSDETIGLLPQHNNLGVVYCSQIGSNVVSSVDQGSVSHEEIDEKTKKTEMKKCLECSEQTEESNAPPAYSTLDNTHSSSK</sequence>